<sequence length="907" mass="99365">MGLAMMAKCLLRKASVADVLAAVIAHPGQLLEPTSLFPLQSTMKIKMLSVTAVVASQAFARYASASEHAKACRARSAGLSWMWREAIPDWLLAAWLGLSAVSWMGLGLVARLGEEVKHTSFHRLASLEGRVTYSAVKTALACTDEVPLAVLMALTHDCILSLDGGAEHLVSSDAWAASKLKLGSTFFSKIGNHGTRQVLISLSNQNPEDLDLSFCHEIPTDAWEVLETANWSNLKKASFEQCFYDNTKGAEGAKHLLKALAQSAALEEHPLSFNANKKGAEGAKHLLKALAQSAALEDLNLSYCDQITSNAWEVLQTANWSSLKKAFFQECFNVKTKGAEGAKHLLKALAQSATLEDLDLSRCGQIRRDSWQVLQTSNWWNLKKADFAWCFYGNTKGAEGAKHLLKALAQCAALEDLNLSGCNQIPSDAWEVLRTANWSNLQKAFFQECFNVNTEGAEGAKHLLKALAQCAALEDLGLSYCDQIPSVAWEVLQTTNWSKLKKASFEQCFDDNTKGAEGAKHLLKALAQSAALEELDLTDCSQIPSDAWGVLQTHPGLWPCLRKSFGIPEQVTFGPSFARGLTDFQILPRIFRSVRIPRAFSGHDRTVPFEASSLLAALAQSAALEDLNLSDCNQIPSDAWEALQTANWSNLKKASFEQCFDDNTKGAEGAKHLLKALAQSAALEDLELSFCDQIPTDAWEILQTANWSNLRKVSFEMCFYERTKGAEGAKHLIKALAQSAVLEDLNLSRCSEIPSDAWEALQTANWSNLKKASFEQCFDDNTKGAEGAKHLLKALAQSAALEDLELSFCDQIPTDAWEILQTANWSNLRKASFEQCFDDNTKGAEGAKHLLKALAQSAALEELDLTDCSQIPSDAWGALQTRPEVLWPCLRKSFGVPEQVALERGIE</sequence>
<evidence type="ECO:0000256" key="1">
    <source>
        <dbReference type="ARBA" id="ARBA00022468"/>
    </source>
</evidence>
<protein>
    <submittedName>
        <fullName evidence="4">Protein NLRC5 (Caterpiller protein 16.1) (CLR16.1) (Nucleotide-binding oligomerization domain protein 27) (Nucleotide-binding oligomerization domain protein 4)</fullName>
    </submittedName>
</protein>
<evidence type="ECO:0000313" key="5">
    <source>
        <dbReference type="Proteomes" id="UP001642464"/>
    </source>
</evidence>
<dbReference type="SUPFAM" id="SSF52047">
    <property type="entry name" value="RNI-like"/>
    <property type="match status" value="2"/>
</dbReference>
<dbReference type="EMBL" id="CAXAMM010015446">
    <property type="protein sequence ID" value="CAK9036336.1"/>
    <property type="molecule type" value="Genomic_DNA"/>
</dbReference>
<dbReference type="InterPro" id="IPR032675">
    <property type="entry name" value="LRR_dom_sf"/>
</dbReference>
<organism evidence="4 5">
    <name type="scientific">Durusdinium trenchii</name>
    <dbReference type="NCBI Taxonomy" id="1381693"/>
    <lineage>
        <taxon>Eukaryota</taxon>
        <taxon>Sar</taxon>
        <taxon>Alveolata</taxon>
        <taxon>Dinophyceae</taxon>
        <taxon>Suessiales</taxon>
        <taxon>Symbiodiniaceae</taxon>
        <taxon>Durusdinium</taxon>
    </lineage>
</organism>
<reference evidence="4 5" key="1">
    <citation type="submission" date="2024-02" db="EMBL/GenBank/DDBJ databases">
        <authorList>
            <person name="Chen Y."/>
            <person name="Shah S."/>
            <person name="Dougan E. K."/>
            <person name="Thang M."/>
            <person name="Chan C."/>
        </authorList>
    </citation>
    <scope>NUCLEOTIDE SEQUENCE [LARGE SCALE GENOMIC DNA]</scope>
</reference>
<keyword evidence="5" id="KW-1185">Reference proteome</keyword>
<dbReference type="Gene3D" id="3.80.10.10">
    <property type="entry name" value="Ribonuclease Inhibitor"/>
    <property type="match status" value="2"/>
</dbReference>
<dbReference type="Proteomes" id="UP001642464">
    <property type="component" value="Unassembled WGS sequence"/>
</dbReference>
<accession>A0ABP0LC30</accession>
<evidence type="ECO:0000256" key="2">
    <source>
        <dbReference type="ARBA" id="ARBA00022614"/>
    </source>
</evidence>
<proteinExistence type="predicted"/>
<comment type="caution">
    <text evidence="4">The sequence shown here is derived from an EMBL/GenBank/DDBJ whole genome shotgun (WGS) entry which is preliminary data.</text>
</comment>
<gene>
    <name evidence="4" type="ORF">SCF082_LOCUS21692</name>
</gene>
<dbReference type="InterPro" id="IPR027038">
    <property type="entry name" value="RanGap"/>
</dbReference>
<keyword evidence="3" id="KW-0677">Repeat</keyword>
<keyword evidence="2" id="KW-0433">Leucine-rich repeat</keyword>
<name>A0ABP0LC30_9DINO</name>
<evidence type="ECO:0000256" key="3">
    <source>
        <dbReference type="ARBA" id="ARBA00022737"/>
    </source>
</evidence>
<keyword evidence="1" id="KW-0343">GTPase activation</keyword>
<dbReference type="PANTHER" id="PTHR24113">
    <property type="entry name" value="RAN GTPASE-ACTIVATING PROTEIN 1"/>
    <property type="match status" value="1"/>
</dbReference>
<evidence type="ECO:0000313" key="4">
    <source>
        <dbReference type="EMBL" id="CAK9036336.1"/>
    </source>
</evidence>
<dbReference type="PANTHER" id="PTHR24113:SF12">
    <property type="entry name" value="RAN GTPASE-ACTIVATING PROTEIN 1"/>
    <property type="match status" value="1"/>
</dbReference>